<dbReference type="InterPro" id="IPR006501">
    <property type="entry name" value="Pectinesterase_inhib_dom"/>
</dbReference>
<keyword evidence="1 4" id="KW-0732">Signal</keyword>
<evidence type="ECO:0000313" key="8">
    <source>
        <dbReference type="Proteomes" id="UP000288805"/>
    </source>
</evidence>
<dbReference type="Proteomes" id="UP000288805">
    <property type="component" value="Unassembled WGS sequence"/>
</dbReference>
<feature type="signal peptide" evidence="4">
    <location>
        <begin position="1"/>
        <end position="23"/>
    </location>
</feature>
<gene>
    <name evidence="6" type="primary">C</name>
    <name evidence="7" type="synonym">VIF1_0</name>
    <name evidence="6" type="synonym">VIF1_2</name>
    <name evidence="7" type="ORF">CK203_052651</name>
    <name evidence="6" type="ORF">CK203_093911</name>
</gene>
<sequence>MRSSVFLLCVVGLSLTQIQFSSADLVKQTCRQTPNYDLCVQTLRSDPRSSHADVAGLAMVMVDMIKAKSIATLHRISELLGTAPHPKTKATLRRCAELYDNAVLKADIPSAMEALKTGNPKFAEQGANDAANEADSCERAFGGASPIISFNRSVSDLSRVASAIIRLLL</sequence>
<reference evidence="6 8" key="1">
    <citation type="journal article" date="2018" name="PLoS Genet.">
        <title>Population sequencing reveals clonal diversity and ancestral inbreeding in the grapevine cultivar Chardonnay.</title>
        <authorList>
            <person name="Roach M.J."/>
            <person name="Johnson D.L."/>
            <person name="Bohlmann J."/>
            <person name="van Vuuren H.J."/>
            <person name="Jones S.J."/>
            <person name="Pretorius I.S."/>
            <person name="Schmidt S.A."/>
            <person name="Borneman A.R."/>
        </authorList>
    </citation>
    <scope>NUCLEOTIDE SEQUENCE [LARGE SCALE GENOMIC DNA]</scope>
    <source>
        <strain evidence="8">cv. Chardonnay</strain>
        <strain evidence="6">I10V1</strain>
        <tissue evidence="6">Leaf</tissue>
    </source>
</reference>
<dbReference type="NCBIfam" id="TIGR01614">
    <property type="entry name" value="PME_inhib"/>
    <property type="match status" value="1"/>
</dbReference>
<dbReference type="Gene3D" id="1.20.140.40">
    <property type="entry name" value="Invertase/pectin methylesterase inhibitor family protein"/>
    <property type="match status" value="1"/>
</dbReference>
<evidence type="ECO:0000313" key="7">
    <source>
        <dbReference type="EMBL" id="RVW71580.1"/>
    </source>
</evidence>
<dbReference type="EMBL" id="QGNW01002009">
    <property type="protein sequence ID" value="RVW26473.1"/>
    <property type="molecule type" value="Genomic_DNA"/>
</dbReference>
<dbReference type="SUPFAM" id="SSF101148">
    <property type="entry name" value="Plant invertase/pectin methylesterase inhibitor"/>
    <property type="match status" value="1"/>
</dbReference>
<dbReference type="AlphaFoldDB" id="A0A438CTF7"/>
<dbReference type="InterPro" id="IPR034087">
    <property type="entry name" value="C/VIF1"/>
</dbReference>
<feature type="chain" id="PRO_5033423988" evidence="4">
    <location>
        <begin position="24"/>
        <end position="169"/>
    </location>
</feature>
<dbReference type="PANTHER" id="PTHR35357:SF8">
    <property type="entry name" value="OS01G0111000 PROTEIN"/>
    <property type="match status" value="1"/>
</dbReference>
<feature type="domain" description="Pectinesterase inhibitor" evidence="5">
    <location>
        <begin position="21"/>
        <end position="164"/>
    </location>
</feature>
<proteinExistence type="inferred from homology"/>
<evidence type="ECO:0000256" key="2">
    <source>
        <dbReference type="ARBA" id="ARBA00023157"/>
    </source>
</evidence>
<comment type="caution">
    <text evidence="6">The sequence shown here is derived from an EMBL/GenBank/DDBJ whole genome shotgun (WGS) entry which is preliminary data.</text>
</comment>
<evidence type="ECO:0000256" key="4">
    <source>
        <dbReference type="SAM" id="SignalP"/>
    </source>
</evidence>
<dbReference type="InterPro" id="IPR035513">
    <property type="entry name" value="Invertase/methylesterase_inhib"/>
</dbReference>
<evidence type="ECO:0000313" key="6">
    <source>
        <dbReference type="EMBL" id="RVW26473.1"/>
    </source>
</evidence>
<evidence type="ECO:0000256" key="3">
    <source>
        <dbReference type="ARBA" id="ARBA00038471"/>
    </source>
</evidence>
<dbReference type="CDD" id="cd15796">
    <property type="entry name" value="CIF_like"/>
    <property type="match status" value="1"/>
</dbReference>
<dbReference type="Pfam" id="PF04043">
    <property type="entry name" value="PMEI"/>
    <property type="match status" value="1"/>
</dbReference>
<keyword evidence="2" id="KW-1015">Disulfide bond</keyword>
<dbReference type="FunFam" id="1.20.140.40:FF:000009">
    <property type="entry name" value="Invertase/pectin methylesterase inhibitor family protein"/>
    <property type="match status" value="1"/>
</dbReference>
<protein>
    <submittedName>
        <fullName evidence="6">Cell wall / vacuolar inhibitor of fructosidase 1</fullName>
    </submittedName>
</protein>
<accession>A0A438CTF7</accession>
<organism evidence="6 8">
    <name type="scientific">Vitis vinifera</name>
    <name type="common">Grape</name>
    <dbReference type="NCBI Taxonomy" id="29760"/>
    <lineage>
        <taxon>Eukaryota</taxon>
        <taxon>Viridiplantae</taxon>
        <taxon>Streptophyta</taxon>
        <taxon>Embryophyta</taxon>
        <taxon>Tracheophyta</taxon>
        <taxon>Spermatophyta</taxon>
        <taxon>Magnoliopsida</taxon>
        <taxon>eudicotyledons</taxon>
        <taxon>Gunneridae</taxon>
        <taxon>Pentapetalae</taxon>
        <taxon>rosids</taxon>
        <taxon>Vitales</taxon>
        <taxon>Vitaceae</taxon>
        <taxon>Viteae</taxon>
        <taxon>Vitis</taxon>
    </lineage>
</organism>
<dbReference type="EMBL" id="QGNW01000434">
    <property type="protein sequence ID" value="RVW71580.1"/>
    <property type="molecule type" value="Genomic_DNA"/>
</dbReference>
<dbReference type="GO" id="GO:0004857">
    <property type="term" value="F:enzyme inhibitor activity"/>
    <property type="evidence" value="ECO:0007669"/>
    <property type="project" value="InterPro"/>
</dbReference>
<evidence type="ECO:0000259" key="5">
    <source>
        <dbReference type="SMART" id="SM00856"/>
    </source>
</evidence>
<dbReference type="SMART" id="SM00856">
    <property type="entry name" value="PMEI"/>
    <property type="match status" value="1"/>
</dbReference>
<name>A0A438CTF7_VITVI</name>
<comment type="similarity">
    <text evidence="3">Belongs to the PMEI family.</text>
</comment>
<evidence type="ECO:0000256" key="1">
    <source>
        <dbReference type="ARBA" id="ARBA00022729"/>
    </source>
</evidence>
<dbReference type="PANTHER" id="PTHR35357">
    <property type="entry name" value="OS02G0537100 PROTEIN"/>
    <property type="match status" value="1"/>
</dbReference>